<dbReference type="SUPFAM" id="SSF56281">
    <property type="entry name" value="Metallo-hydrolase/oxidoreductase"/>
    <property type="match status" value="1"/>
</dbReference>
<dbReference type="Proteomes" id="UP000033140">
    <property type="component" value="Unassembled WGS sequence"/>
</dbReference>
<feature type="compositionally biased region" description="Acidic residues" evidence="1">
    <location>
        <begin position="71"/>
        <end position="80"/>
    </location>
</feature>
<reference evidence="3 4" key="3">
    <citation type="journal article" date="2015" name="Genome Announc.">
        <title>Draft Genome Sequence of the Archiascomycetous Yeast Saitoella complicata.</title>
        <authorList>
            <person name="Yamauchi K."/>
            <person name="Kondo S."/>
            <person name="Hamamoto M."/>
            <person name="Takahashi Y."/>
            <person name="Ogura Y."/>
            <person name="Hayashi T."/>
            <person name="Nishida H."/>
        </authorList>
    </citation>
    <scope>NUCLEOTIDE SEQUENCE [LARGE SCALE GENOMIC DNA]</scope>
    <source>
        <strain evidence="3 4">NRRL Y-17804</strain>
    </source>
</reference>
<keyword evidence="4" id="KW-1185">Reference proteome</keyword>
<gene>
    <name evidence="3" type="ORF">G7K_3682-t1</name>
</gene>
<feature type="domain" description="Metallo-beta-lactamase" evidence="2">
    <location>
        <begin position="264"/>
        <end position="467"/>
    </location>
</feature>
<proteinExistence type="predicted"/>
<accession>A0A0E9NI96</accession>
<dbReference type="GO" id="GO:0070292">
    <property type="term" value="P:N-acylphosphatidylethanolamine metabolic process"/>
    <property type="evidence" value="ECO:0007669"/>
    <property type="project" value="TreeGrafter"/>
</dbReference>
<comment type="caution">
    <text evidence="3">The sequence shown here is derived from an EMBL/GenBank/DDBJ whole genome shotgun (WGS) entry which is preliminary data.</text>
</comment>
<evidence type="ECO:0000259" key="2">
    <source>
        <dbReference type="Pfam" id="PF12706"/>
    </source>
</evidence>
<dbReference type="Gene3D" id="3.60.15.10">
    <property type="entry name" value="Ribonuclease Z/Hydroxyacylglutathione hydrolase-like"/>
    <property type="match status" value="1"/>
</dbReference>
<evidence type="ECO:0000313" key="4">
    <source>
        <dbReference type="Proteomes" id="UP000033140"/>
    </source>
</evidence>
<evidence type="ECO:0000256" key="1">
    <source>
        <dbReference type="SAM" id="MobiDB-lite"/>
    </source>
</evidence>
<dbReference type="GO" id="GO:0070291">
    <property type="term" value="P:N-acylethanolamine metabolic process"/>
    <property type="evidence" value="ECO:0007669"/>
    <property type="project" value="TreeGrafter"/>
</dbReference>
<feature type="region of interest" description="Disordered" evidence="1">
    <location>
        <begin position="56"/>
        <end position="80"/>
    </location>
</feature>
<dbReference type="OMA" id="AYEPRWH"/>
<evidence type="ECO:0000313" key="3">
    <source>
        <dbReference type="EMBL" id="GAO49533.1"/>
    </source>
</evidence>
<organism evidence="3 4">
    <name type="scientific">Saitoella complicata (strain BCRC 22490 / CBS 7301 / JCM 7358 / NBRC 10748 / NRRL Y-17804)</name>
    <dbReference type="NCBI Taxonomy" id="698492"/>
    <lineage>
        <taxon>Eukaryota</taxon>
        <taxon>Fungi</taxon>
        <taxon>Dikarya</taxon>
        <taxon>Ascomycota</taxon>
        <taxon>Taphrinomycotina</taxon>
        <taxon>Taphrinomycotina incertae sedis</taxon>
        <taxon>Saitoella</taxon>
    </lineage>
</organism>
<dbReference type="GO" id="GO:0005737">
    <property type="term" value="C:cytoplasm"/>
    <property type="evidence" value="ECO:0007669"/>
    <property type="project" value="TreeGrafter"/>
</dbReference>
<dbReference type="InterPro" id="IPR001279">
    <property type="entry name" value="Metallo-B-lactamas"/>
</dbReference>
<name>A0A0E9NI96_SAICN</name>
<reference evidence="3 4" key="2">
    <citation type="journal article" date="2014" name="J. Gen. Appl. Microbiol.">
        <title>The early diverging ascomycetous budding yeast Saitoella complicata has three histone deacetylases belonging to the Clr6, Hos2, and Rpd3 lineages.</title>
        <authorList>
            <person name="Nishida H."/>
            <person name="Matsumoto T."/>
            <person name="Kondo S."/>
            <person name="Hamamoto M."/>
            <person name="Yoshikawa H."/>
        </authorList>
    </citation>
    <scope>NUCLEOTIDE SEQUENCE [LARGE SCALE GENOMIC DNA]</scope>
    <source>
        <strain evidence="3 4">NRRL Y-17804</strain>
    </source>
</reference>
<protein>
    <recommendedName>
        <fullName evidence="2">Metallo-beta-lactamase domain-containing protein</fullName>
    </recommendedName>
</protein>
<dbReference type="Pfam" id="PF12706">
    <property type="entry name" value="Lactamase_B_2"/>
    <property type="match status" value="1"/>
</dbReference>
<dbReference type="EMBL" id="BACD03000023">
    <property type="protein sequence ID" value="GAO49533.1"/>
    <property type="molecule type" value="Genomic_DNA"/>
</dbReference>
<sequence length="539" mass="61279">MPLILLGGPKRDGFGVQVLGLVRTYSPFVTTPLLVAVGGMGLYLAYGETMRRKTIRGRRRRHQEKAKEAAEEQDEEAGEAEVDERERFKVYKHAGRYWNPFPEWREQGIWEWFYWKLHKLVTWNFINPAGLPWDKTVLERTIPLYTPDFALLIEASGDKVTEVEEAEMIALHDLVAPGQEIVEAVALDDPLSASWATMESTSSTDEPESNPNSDETVVPMLTTIPAVLVQDSAPVPEIPAVEDRIVYTWLGQSCVHVQLGSLTVLTDPVFSFSLPSDNSELPTFMKVDRIRPVPATLESLGKIDVVLVSHNHYDHLEEASVLAIGDSAEWFVPMGMKDWFNDLGVFRVTEMEWWDFAPVRSNTAFEVVAVPAMHWSARTPLDTNTTLWTGFCMMHNNENILYHAGDTGYMKDLFPLIKKNYGSPKLALLPIGAYEPRWHLCTQHIDPEDAVKIALELDAERAVGVHWGTWILSDEHYLAPVVELRRNVEKYKMQAGRFIAGEMGETVVIPWGKQMAEKEHWEYAMREARDGKCLVWERE</sequence>
<reference evidence="3 4" key="1">
    <citation type="journal article" date="2011" name="J. Gen. Appl. Microbiol.">
        <title>Draft genome sequencing of the enigmatic yeast Saitoella complicata.</title>
        <authorList>
            <person name="Nishida H."/>
            <person name="Hamamoto M."/>
            <person name="Sugiyama J."/>
        </authorList>
    </citation>
    <scope>NUCLEOTIDE SEQUENCE [LARGE SCALE GENOMIC DNA]</scope>
    <source>
        <strain evidence="3 4">NRRL Y-17804</strain>
    </source>
</reference>
<dbReference type="PANTHER" id="PTHR15032">
    <property type="entry name" value="N-ACYL-PHOSPHATIDYLETHANOLAMINE-HYDROLYZING PHOSPHOLIPASE D"/>
    <property type="match status" value="1"/>
</dbReference>
<dbReference type="InterPro" id="IPR036866">
    <property type="entry name" value="RibonucZ/Hydroxyglut_hydro"/>
</dbReference>
<dbReference type="AlphaFoldDB" id="A0A0E9NI96"/>
<dbReference type="PANTHER" id="PTHR15032:SF35">
    <property type="entry name" value="METALLO-BETA-LACTAMASE DOMAIN-CONTAINING PROTEIN"/>
    <property type="match status" value="1"/>
</dbReference>
<dbReference type="GO" id="GO:0070290">
    <property type="term" value="F:N-acylphosphatidylethanolamine-specific phospholipase D activity"/>
    <property type="evidence" value="ECO:0007669"/>
    <property type="project" value="TreeGrafter"/>
</dbReference>